<dbReference type="SUPFAM" id="SSF52218">
    <property type="entry name" value="Flavoproteins"/>
    <property type="match status" value="1"/>
</dbReference>
<name>A0ABN6K4R6_9ACTO</name>
<dbReference type="InterPro" id="IPR004465">
    <property type="entry name" value="RNR_NrdI"/>
</dbReference>
<dbReference type="NCBIfam" id="TIGR00333">
    <property type="entry name" value="nrdI"/>
    <property type="match status" value="1"/>
</dbReference>
<dbReference type="HAMAP" id="MF_00128">
    <property type="entry name" value="NrdI"/>
    <property type="match status" value="1"/>
</dbReference>
<accession>A0ABN6K4R6</accession>
<dbReference type="Gene3D" id="3.40.50.360">
    <property type="match status" value="1"/>
</dbReference>
<evidence type="ECO:0000256" key="3">
    <source>
        <dbReference type="ARBA" id="ARBA00020129"/>
    </source>
</evidence>
<protein>
    <recommendedName>
        <fullName evidence="3 4">Protein NrdI</fullName>
    </recommendedName>
</protein>
<dbReference type="PANTHER" id="PTHR37297">
    <property type="entry name" value="PROTEIN NRDI"/>
    <property type="match status" value="1"/>
</dbReference>
<dbReference type="InterPro" id="IPR029039">
    <property type="entry name" value="Flavoprotein-like_sf"/>
</dbReference>
<dbReference type="Pfam" id="PF07972">
    <property type="entry name" value="Flavodoxin_NdrI"/>
    <property type="match status" value="1"/>
</dbReference>
<dbReference type="InterPro" id="IPR020852">
    <property type="entry name" value="RNR_Ib_NrdI_bac"/>
</dbReference>
<proteinExistence type="inferred from homology"/>
<dbReference type="EMBL" id="AP025017">
    <property type="protein sequence ID" value="BDA64348.1"/>
    <property type="molecule type" value="Genomic_DNA"/>
</dbReference>
<evidence type="ECO:0000313" key="5">
    <source>
        <dbReference type="EMBL" id="BDA64348.1"/>
    </source>
</evidence>
<dbReference type="Proteomes" id="UP000824496">
    <property type="component" value="Chromosome"/>
</dbReference>
<gene>
    <name evidence="4 5" type="primary">nrdI</name>
    <name evidence="5" type="ORF">MANAM107_11820</name>
</gene>
<sequence>MRSDPEGRRPVSTAREGPFLVYFSSTSENTHRFVGKLGIPAVRIPLRRTEAPVTVDREYVLVVPTYGGGAVKGAVPKQVIAFLNDPHNRGLCRGVIASGNTNFGRAYCLAGDIIASKLGVPLLYRYELLGTPTDVARVTQGLEDFWQKR</sequence>
<reference evidence="5 6" key="1">
    <citation type="submission" date="2021-08" db="EMBL/GenBank/DDBJ databases">
        <title>Whole genome sequence of novel Actinomyces species strain MAS-1.</title>
        <authorList>
            <person name="Saito M."/>
            <person name="Kuwahara N."/>
            <person name="Takizawa T."/>
            <person name="Gotouda H."/>
            <person name="Ochiai T."/>
        </authorList>
    </citation>
    <scope>NUCLEOTIDE SEQUENCE [LARGE SCALE GENOMIC DNA]</scope>
    <source>
        <strain evidence="5 6">MAS-1</strain>
    </source>
</reference>
<keyword evidence="6" id="KW-1185">Reference proteome</keyword>
<dbReference type="PANTHER" id="PTHR37297:SF1">
    <property type="entry name" value="PROTEIN NRDI"/>
    <property type="match status" value="1"/>
</dbReference>
<evidence type="ECO:0000313" key="6">
    <source>
        <dbReference type="Proteomes" id="UP000824496"/>
    </source>
</evidence>
<comment type="function">
    <text evidence="1 4">Probably involved in ribonucleotide reductase function.</text>
</comment>
<dbReference type="PIRSF" id="PIRSF005087">
    <property type="entry name" value="NrdI"/>
    <property type="match status" value="1"/>
</dbReference>
<organism evidence="5 6">
    <name type="scientific">Actinomyces capricornis</name>
    <dbReference type="NCBI Taxonomy" id="2755559"/>
    <lineage>
        <taxon>Bacteria</taxon>
        <taxon>Bacillati</taxon>
        <taxon>Actinomycetota</taxon>
        <taxon>Actinomycetes</taxon>
        <taxon>Actinomycetales</taxon>
        <taxon>Actinomycetaceae</taxon>
        <taxon>Actinomyces</taxon>
    </lineage>
</organism>
<evidence type="ECO:0000256" key="4">
    <source>
        <dbReference type="HAMAP-Rule" id="MF_00128"/>
    </source>
</evidence>
<evidence type="ECO:0000256" key="1">
    <source>
        <dbReference type="ARBA" id="ARBA00003999"/>
    </source>
</evidence>
<evidence type="ECO:0000256" key="2">
    <source>
        <dbReference type="ARBA" id="ARBA00009942"/>
    </source>
</evidence>
<comment type="similarity">
    <text evidence="2 4">Belongs to the NrdI family.</text>
</comment>